<dbReference type="RefSeq" id="WP_216962750.1">
    <property type="nucleotide sequence ID" value="NZ_JAHOPB010000001.1"/>
</dbReference>
<evidence type="ECO:0000313" key="1">
    <source>
        <dbReference type="EMBL" id="MBU8875468.1"/>
    </source>
</evidence>
<dbReference type="GO" id="GO:0016787">
    <property type="term" value="F:hydrolase activity"/>
    <property type="evidence" value="ECO:0007669"/>
    <property type="project" value="UniProtKB-KW"/>
</dbReference>
<comment type="caution">
    <text evidence="1">The sequence shown here is derived from an EMBL/GenBank/DDBJ whole genome shotgun (WGS) entry which is preliminary data.</text>
</comment>
<keyword evidence="2" id="KW-1185">Reference proteome</keyword>
<proteinExistence type="predicted"/>
<sequence length="361" mass="39171">MVMDAAGFPGPPSRRLEAVFRADASAAIGTGHVHRCLGVADELKARGHGITFVCRSEPGHLVDLIRDRGFDCVVLPAGIGPEEDARRTVAVIEVKGAPVDWVVVDHYSLDAGWEKIVGRATRRLFVVDDLADRPHDSDVLLDASHGEDANTRYDGLVPARTKLLLGPRYIPLRREFFGRPQVLRGPRPVRRILMTFGGNDPLDMTGRALRALDHPDFSAIALDVTVGTSNPRLEEVRRQAQAMPQATLHVQHPQPSILMDAADLCLGAGGTTSWERCYLGLPSLIVVLADNQREIAERLDRMGVVRSLGDGNRLTVEDLRAAVQSAMGDQAWQLASSRAGQALVDGGGIARMVRVIEEMGG</sequence>
<dbReference type="PANTHER" id="PTHR21015">
    <property type="entry name" value="UDP-N-ACETYLGLUCOSAMINE--N-ACETYLMURAMYL-(PENTAPEPTIDE) PYROPHOSPHORYL-UNDECAPRENOL N-ACETYLGLUCOSAMINE TRANSFERASE 1"/>
    <property type="match status" value="1"/>
</dbReference>
<accession>A0ABS6ILJ3</accession>
<reference evidence="1 2" key="1">
    <citation type="submission" date="2021-06" db="EMBL/GenBank/DDBJ databases">
        <authorList>
            <person name="Lee D.H."/>
        </authorList>
    </citation>
    <scope>NUCLEOTIDE SEQUENCE [LARGE SCALE GENOMIC DNA]</scope>
    <source>
        <strain evidence="1 2">MMS21-HV4-11</strain>
    </source>
</reference>
<protein>
    <submittedName>
        <fullName evidence="1">UDP-2,4-diacetamido-2,4, 6-trideoxy-beta-L-altropyranose hydrolase</fullName>
        <ecNumber evidence="1">3.6.1.57</ecNumber>
    </submittedName>
</protein>
<dbReference type="Proteomes" id="UP000727907">
    <property type="component" value="Unassembled WGS sequence"/>
</dbReference>
<gene>
    <name evidence="1" type="primary">pseG</name>
    <name evidence="1" type="ORF">KQ910_16960</name>
</gene>
<evidence type="ECO:0000313" key="2">
    <source>
        <dbReference type="Proteomes" id="UP000727907"/>
    </source>
</evidence>
<organism evidence="1 2">
    <name type="scientific">Reyranella humidisoli</name>
    <dbReference type="NCBI Taxonomy" id="2849149"/>
    <lineage>
        <taxon>Bacteria</taxon>
        <taxon>Pseudomonadati</taxon>
        <taxon>Pseudomonadota</taxon>
        <taxon>Alphaproteobacteria</taxon>
        <taxon>Hyphomicrobiales</taxon>
        <taxon>Reyranellaceae</taxon>
        <taxon>Reyranella</taxon>
    </lineage>
</organism>
<dbReference type="InterPro" id="IPR020023">
    <property type="entry name" value="PseG"/>
</dbReference>
<keyword evidence="1" id="KW-0378">Hydrolase</keyword>
<dbReference type="NCBIfam" id="TIGR03590">
    <property type="entry name" value="PseG"/>
    <property type="match status" value="1"/>
</dbReference>
<dbReference type="EMBL" id="JAHOPB010000001">
    <property type="protein sequence ID" value="MBU8875468.1"/>
    <property type="molecule type" value="Genomic_DNA"/>
</dbReference>
<dbReference type="EC" id="3.6.1.57" evidence="1"/>
<name>A0ABS6ILJ3_9HYPH</name>
<dbReference type="PANTHER" id="PTHR21015:SF22">
    <property type="entry name" value="GLYCOSYLTRANSFERASE"/>
    <property type="match status" value="1"/>
</dbReference>